<dbReference type="InterPro" id="IPR036388">
    <property type="entry name" value="WH-like_DNA-bd_sf"/>
</dbReference>
<feature type="compositionally biased region" description="Low complexity" evidence="3">
    <location>
        <begin position="623"/>
        <end position="636"/>
    </location>
</feature>
<dbReference type="Gene3D" id="1.10.10.10">
    <property type="entry name" value="Winged helix-like DNA-binding domain superfamily/Winged helix DNA-binding domain"/>
    <property type="match status" value="1"/>
</dbReference>
<dbReference type="GO" id="GO:0030154">
    <property type="term" value="P:cell differentiation"/>
    <property type="evidence" value="ECO:0007669"/>
    <property type="project" value="TreeGrafter"/>
</dbReference>
<keyword evidence="2" id="KW-0539">Nucleus</keyword>
<dbReference type="PANTHER" id="PTHR11829:SF142">
    <property type="entry name" value="FORK-HEAD DOMAIN-CONTAINING PROTEIN"/>
    <property type="match status" value="1"/>
</dbReference>
<dbReference type="InterPro" id="IPR001766">
    <property type="entry name" value="Fork_head_dom"/>
</dbReference>
<organism evidence="5 6">
    <name type="scientific">Lentinus brumalis</name>
    <dbReference type="NCBI Taxonomy" id="2498619"/>
    <lineage>
        <taxon>Eukaryota</taxon>
        <taxon>Fungi</taxon>
        <taxon>Dikarya</taxon>
        <taxon>Basidiomycota</taxon>
        <taxon>Agaricomycotina</taxon>
        <taxon>Agaricomycetes</taxon>
        <taxon>Polyporales</taxon>
        <taxon>Polyporaceae</taxon>
        <taxon>Lentinus</taxon>
    </lineage>
</organism>
<feature type="region of interest" description="Disordered" evidence="3">
    <location>
        <begin position="364"/>
        <end position="396"/>
    </location>
</feature>
<dbReference type="Pfam" id="PF00250">
    <property type="entry name" value="Forkhead"/>
    <property type="match status" value="1"/>
</dbReference>
<proteinExistence type="predicted"/>
<dbReference type="GO" id="GO:0000978">
    <property type="term" value="F:RNA polymerase II cis-regulatory region sequence-specific DNA binding"/>
    <property type="evidence" value="ECO:0007669"/>
    <property type="project" value="TreeGrafter"/>
</dbReference>
<feature type="compositionally biased region" description="Basic and acidic residues" evidence="3">
    <location>
        <begin position="111"/>
        <end position="123"/>
    </location>
</feature>
<feature type="domain" description="Fork-head" evidence="4">
    <location>
        <begin position="268"/>
        <end position="357"/>
    </location>
</feature>
<feature type="compositionally biased region" description="Polar residues" evidence="3">
    <location>
        <begin position="46"/>
        <end position="62"/>
    </location>
</feature>
<dbReference type="EMBL" id="KZ857385">
    <property type="protein sequence ID" value="RDX54223.1"/>
    <property type="molecule type" value="Genomic_DNA"/>
</dbReference>
<dbReference type="PRINTS" id="PR00053">
    <property type="entry name" value="FORKHEAD"/>
</dbReference>
<dbReference type="InterPro" id="IPR036390">
    <property type="entry name" value="WH_DNA-bd_sf"/>
</dbReference>
<feature type="compositionally biased region" description="Polar residues" evidence="3">
    <location>
        <begin position="832"/>
        <end position="845"/>
    </location>
</feature>
<feature type="region of interest" description="Disordered" evidence="3">
    <location>
        <begin position="826"/>
        <end position="845"/>
    </location>
</feature>
<evidence type="ECO:0000256" key="3">
    <source>
        <dbReference type="SAM" id="MobiDB-lite"/>
    </source>
</evidence>
<feature type="compositionally biased region" description="Polar residues" evidence="3">
    <location>
        <begin position="146"/>
        <end position="161"/>
    </location>
</feature>
<dbReference type="OrthoDB" id="5954824at2759"/>
<evidence type="ECO:0000256" key="1">
    <source>
        <dbReference type="ARBA" id="ARBA00023125"/>
    </source>
</evidence>
<sequence length="845" mass="90993">MASRRSRGATAQGSNASTSISETLSRLGMTQEQFQAKQAELLTVLLQNQPFEPQNGNTTRPQPTLERSRSEQASAGRSRSSSMSSSSSRAPSPAFPRTPSRSNHPELAPPRPRDQMELILEAKNRRKERQRRGSTSSSREDERVFSTPSRGSEQSQGSQLPPETPHHYRYYSERVVGEASSSKRTLDDTAEAETPSRDRGRFKVPAPRYPKTPSRKKIAGGSSCPVTPRSSPPPVVNLVSSPGPMRTGPLDESRLPFKLPPGPYSERKPDIPYAAIIGRAILASPNHALALQDIYEYITTVYPHYKRGEVTWMNSVRHALSTMAVFRKVARGRAEGKSLWAIYDCDLPCFQGGGFKKHLCADMNGQPSRPRKRAADDGGAPKSKRKKSSEEQVDSQSLAIPAPVLPPYFPHFAHTNPHHQSYYQAAMQQQQPAADTLFPPLPPSSNYHRVVRAASIPTVDSAADKFSDASSSVANAETETEVDLVPSSPIDRSPSSSSIPDLVSNLSSSSSPALSSHLSLYEEGSAQPSPIAEPIPLPENLPLEDDMAAWFRSNSSSESPAIPAEANPPDDKGKGQAPATPPKTKGKHPKMMAPMGPPSSPTPARRKRATAATSLRKCDGESPAAARPTTQTPPSTDAVKSVCTQQPDKEARRTRSSLLHPGLVASAIAAAGSGEEDEERPSTPDRPVTPPPPSTPIRSDLPSTPSGIAQLESELFDFSPCKSGDRSQARLTPMLPQSPSLSVFNSRAPLLHMGSIDDFLAADPPPFPTRSPAMHPRTPKKSPFPGGSSSAHSLRVASPFGTPSRSHSRDGDFGLEDDLARWFSSPYGGISSGTEAGSPSGLTYW</sequence>
<reference evidence="5 6" key="1">
    <citation type="journal article" date="2018" name="Biotechnol. Biofuels">
        <title>Integrative visual omics of the white-rot fungus Polyporus brumalis exposes the biotechnological potential of its oxidative enzymes for delignifying raw plant biomass.</title>
        <authorList>
            <person name="Miyauchi S."/>
            <person name="Rancon A."/>
            <person name="Drula E."/>
            <person name="Hage H."/>
            <person name="Chaduli D."/>
            <person name="Favel A."/>
            <person name="Grisel S."/>
            <person name="Henrissat B."/>
            <person name="Herpoel-Gimbert I."/>
            <person name="Ruiz-Duenas F.J."/>
            <person name="Chevret D."/>
            <person name="Hainaut M."/>
            <person name="Lin J."/>
            <person name="Wang M."/>
            <person name="Pangilinan J."/>
            <person name="Lipzen A."/>
            <person name="Lesage-Meessen L."/>
            <person name="Navarro D."/>
            <person name="Riley R."/>
            <person name="Grigoriev I.V."/>
            <person name="Zhou S."/>
            <person name="Raouche S."/>
            <person name="Rosso M.N."/>
        </authorList>
    </citation>
    <scope>NUCLEOTIDE SEQUENCE [LARGE SCALE GENOMIC DNA]</scope>
    <source>
        <strain evidence="5 6">BRFM 1820</strain>
    </source>
</reference>
<dbReference type="Proteomes" id="UP000256964">
    <property type="component" value="Unassembled WGS sequence"/>
</dbReference>
<feature type="region of interest" description="Disordered" evidence="3">
    <location>
        <begin position="46"/>
        <end position="262"/>
    </location>
</feature>
<dbReference type="PROSITE" id="PS50039">
    <property type="entry name" value="FORK_HEAD_3"/>
    <property type="match status" value="1"/>
</dbReference>
<evidence type="ECO:0000256" key="2">
    <source>
        <dbReference type="PROSITE-ProRule" id="PRU00089"/>
    </source>
</evidence>
<comment type="subcellular location">
    <subcellularLocation>
        <location evidence="2">Nucleus</location>
    </subcellularLocation>
</comment>
<dbReference type="SMART" id="SM00339">
    <property type="entry name" value="FH"/>
    <property type="match status" value="1"/>
</dbReference>
<feature type="region of interest" description="Disordered" evidence="3">
    <location>
        <begin position="761"/>
        <end position="812"/>
    </location>
</feature>
<evidence type="ECO:0000313" key="6">
    <source>
        <dbReference type="Proteomes" id="UP000256964"/>
    </source>
</evidence>
<keyword evidence="1 2" id="KW-0238">DNA-binding</keyword>
<name>A0A371DNU8_9APHY</name>
<dbReference type="STRING" id="139420.A0A371DNU8"/>
<feature type="DNA-binding region" description="Fork-head" evidence="2">
    <location>
        <begin position="268"/>
        <end position="357"/>
    </location>
</feature>
<gene>
    <name evidence="5" type="ORF">OH76DRAFT_1415645</name>
</gene>
<dbReference type="GO" id="GO:0005634">
    <property type="term" value="C:nucleus"/>
    <property type="evidence" value="ECO:0007669"/>
    <property type="project" value="UniProtKB-SubCell"/>
</dbReference>
<feature type="compositionally biased region" description="Basic and acidic residues" evidence="3">
    <location>
        <begin position="164"/>
        <end position="176"/>
    </location>
</feature>
<evidence type="ECO:0000313" key="5">
    <source>
        <dbReference type="EMBL" id="RDX54223.1"/>
    </source>
</evidence>
<feature type="compositionally biased region" description="Low complexity" evidence="3">
    <location>
        <begin position="71"/>
        <end position="102"/>
    </location>
</feature>
<evidence type="ECO:0000259" key="4">
    <source>
        <dbReference type="PROSITE" id="PS50039"/>
    </source>
</evidence>
<dbReference type="PANTHER" id="PTHR11829">
    <property type="entry name" value="FORKHEAD BOX PROTEIN"/>
    <property type="match status" value="1"/>
</dbReference>
<dbReference type="SUPFAM" id="SSF46785">
    <property type="entry name" value="Winged helix' DNA-binding domain"/>
    <property type="match status" value="1"/>
</dbReference>
<dbReference type="InterPro" id="IPR050211">
    <property type="entry name" value="FOX_domain-containing"/>
</dbReference>
<dbReference type="GO" id="GO:0009653">
    <property type="term" value="P:anatomical structure morphogenesis"/>
    <property type="evidence" value="ECO:0007669"/>
    <property type="project" value="TreeGrafter"/>
</dbReference>
<feature type="compositionally biased region" description="Low complexity" evidence="3">
    <location>
        <begin position="781"/>
        <end position="790"/>
    </location>
</feature>
<feature type="region of interest" description="Disordered" evidence="3">
    <location>
        <begin position="552"/>
        <end position="741"/>
    </location>
</feature>
<accession>A0A371DNU8</accession>
<feature type="region of interest" description="Disordered" evidence="3">
    <location>
        <begin position="470"/>
        <end position="513"/>
    </location>
</feature>
<dbReference type="GO" id="GO:0000981">
    <property type="term" value="F:DNA-binding transcription factor activity, RNA polymerase II-specific"/>
    <property type="evidence" value="ECO:0007669"/>
    <property type="project" value="TreeGrafter"/>
</dbReference>
<feature type="region of interest" description="Disordered" evidence="3">
    <location>
        <begin position="522"/>
        <end position="541"/>
    </location>
</feature>
<feature type="region of interest" description="Disordered" evidence="3">
    <location>
        <begin position="1"/>
        <end position="24"/>
    </location>
</feature>
<protein>
    <recommendedName>
        <fullName evidence="4">Fork-head domain-containing protein</fullName>
    </recommendedName>
</protein>
<dbReference type="AlphaFoldDB" id="A0A371DNU8"/>
<feature type="compositionally biased region" description="Low complexity" evidence="3">
    <location>
        <begin position="553"/>
        <end position="567"/>
    </location>
</feature>
<feature type="compositionally biased region" description="Low complexity" evidence="3">
    <location>
        <begin position="486"/>
        <end position="513"/>
    </location>
</feature>
<keyword evidence="6" id="KW-1185">Reference proteome</keyword>
<feature type="compositionally biased region" description="Polar residues" evidence="3">
    <location>
        <begin position="9"/>
        <end position="24"/>
    </location>
</feature>